<evidence type="ECO:0000256" key="5">
    <source>
        <dbReference type="ARBA" id="ARBA00022692"/>
    </source>
</evidence>
<dbReference type="InterPro" id="IPR003593">
    <property type="entry name" value="AAA+_ATPase"/>
</dbReference>
<feature type="transmembrane region" description="Helical" evidence="14">
    <location>
        <begin position="571"/>
        <end position="598"/>
    </location>
</feature>
<dbReference type="InterPro" id="IPR050250">
    <property type="entry name" value="Macrolide_Exporter_MacB"/>
</dbReference>
<evidence type="ECO:0000256" key="7">
    <source>
        <dbReference type="ARBA" id="ARBA00022840"/>
    </source>
</evidence>
<keyword evidence="2" id="KW-0813">Transport</keyword>
<dbReference type="Proteomes" id="UP000070255">
    <property type="component" value="Unassembled WGS sequence"/>
</dbReference>
<evidence type="ECO:0000256" key="14">
    <source>
        <dbReference type="SAM" id="Phobius"/>
    </source>
</evidence>
<evidence type="ECO:0000256" key="1">
    <source>
        <dbReference type="ARBA" id="ARBA00004429"/>
    </source>
</evidence>
<evidence type="ECO:0000256" key="10">
    <source>
        <dbReference type="ARBA" id="ARBA00023251"/>
    </source>
</evidence>
<dbReference type="EMBL" id="LNJQ01000002">
    <property type="protein sequence ID" value="KWZ39874.1"/>
    <property type="molecule type" value="Genomic_DNA"/>
</dbReference>
<dbReference type="Pfam" id="PF02687">
    <property type="entry name" value="FtsX"/>
    <property type="match status" value="1"/>
</dbReference>
<dbReference type="SMART" id="SM00382">
    <property type="entry name" value="AAA"/>
    <property type="match status" value="1"/>
</dbReference>
<protein>
    <submittedName>
        <fullName evidence="16">ABC transporter</fullName>
    </submittedName>
</protein>
<feature type="region of interest" description="Disordered" evidence="13">
    <location>
        <begin position="229"/>
        <end position="257"/>
    </location>
</feature>
<feature type="transmembrane region" description="Helical" evidence="14">
    <location>
        <begin position="657"/>
        <end position="681"/>
    </location>
</feature>
<dbReference type="InterPro" id="IPR003439">
    <property type="entry name" value="ABC_transporter-like_ATP-bd"/>
</dbReference>
<keyword evidence="4" id="KW-0997">Cell inner membrane</keyword>
<accession>A0ABR5T8S0</accession>
<feature type="transmembrane region" description="Helical" evidence="14">
    <location>
        <begin position="262"/>
        <end position="279"/>
    </location>
</feature>
<dbReference type="InterPro" id="IPR025857">
    <property type="entry name" value="MacB_PCD"/>
</dbReference>
<dbReference type="InterPro" id="IPR017911">
    <property type="entry name" value="MacB-like_ATP-bd"/>
</dbReference>
<dbReference type="Gene3D" id="3.40.50.300">
    <property type="entry name" value="P-loop containing nucleotide triphosphate hydrolases"/>
    <property type="match status" value="1"/>
</dbReference>
<evidence type="ECO:0000256" key="4">
    <source>
        <dbReference type="ARBA" id="ARBA00022519"/>
    </source>
</evidence>
<keyword evidence="5 14" id="KW-0812">Transmembrane</keyword>
<dbReference type="InterPro" id="IPR003838">
    <property type="entry name" value="ABC3_permease_C"/>
</dbReference>
<evidence type="ECO:0000313" key="17">
    <source>
        <dbReference type="Proteomes" id="UP000070255"/>
    </source>
</evidence>
<comment type="similarity">
    <text evidence="11">Belongs to the ABC-4 integral membrane protein family.</text>
</comment>
<keyword evidence="8 14" id="KW-1133">Transmembrane helix</keyword>
<evidence type="ECO:0000256" key="8">
    <source>
        <dbReference type="ARBA" id="ARBA00022989"/>
    </source>
</evidence>
<evidence type="ECO:0000256" key="6">
    <source>
        <dbReference type="ARBA" id="ARBA00022741"/>
    </source>
</evidence>
<keyword evidence="6" id="KW-0547">Nucleotide-binding</keyword>
<feature type="compositionally biased region" description="Low complexity" evidence="13">
    <location>
        <begin position="243"/>
        <end position="257"/>
    </location>
</feature>
<organism evidence="16 17">
    <name type="scientific">Burkholderia savannae</name>
    <dbReference type="NCBI Taxonomy" id="1637837"/>
    <lineage>
        <taxon>Bacteria</taxon>
        <taxon>Pseudomonadati</taxon>
        <taxon>Pseudomonadota</taxon>
        <taxon>Betaproteobacteria</taxon>
        <taxon>Burkholderiales</taxon>
        <taxon>Burkholderiaceae</taxon>
        <taxon>Burkholderia</taxon>
        <taxon>pseudomallei group</taxon>
    </lineage>
</organism>
<feature type="transmembrane region" description="Helical" evidence="14">
    <location>
        <begin position="619"/>
        <end position="645"/>
    </location>
</feature>
<dbReference type="PROSITE" id="PS00211">
    <property type="entry name" value="ABC_TRANSPORTER_1"/>
    <property type="match status" value="1"/>
</dbReference>
<dbReference type="PROSITE" id="PS50893">
    <property type="entry name" value="ABC_TRANSPORTER_2"/>
    <property type="match status" value="1"/>
</dbReference>
<keyword evidence="10" id="KW-0046">Antibiotic resistance</keyword>
<dbReference type="CDD" id="cd03255">
    <property type="entry name" value="ABC_MJ0796_LolCDE_FtsE"/>
    <property type="match status" value="1"/>
</dbReference>
<evidence type="ECO:0000256" key="2">
    <source>
        <dbReference type="ARBA" id="ARBA00022448"/>
    </source>
</evidence>
<dbReference type="Pfam" id="PF12704">
    <property type="entry name" value="MacB_PCD"/>
    <property type="match status" value="1"/>
</dbReference>
<keyword evidence="7" id="KW-0067">ATP-binding</keyword>
<dbReference type="SUPFAM" id="SSF52540">
    <property type="entry name" value="P-loop containing nucleoside triphosphate hydrolases"/>
    <property type="match status" value="1"/>
</dbReference>
<keyword evidence="3" id="KW-1003">Cell membrane</keyword>
<evidence type="ECO:0000259" key="15">
    <source>
        <dbReference type="PROSITE" id="PS50893"/>
    </source>
</evidence>
<feature type="domain" description="ABC transporter" evidence="15">
    <location>
        <begin position="6"/>
        <end position="248"/>
    </location>
</feature>
<evidence type="ECO:0000256" key="12">
    <source>
        <dbReference type="ARBA" id="ARBA00038388"/>
    </source>
</evidence>
<dbReference type="Pfam" id="PF00005">
    <property type="entry name" value="ABC_tran"/>
    <property type="match status" value="1"/>
</dbReference>
<dbReference type="PANTHER" id="PTHR30572:SF4">
    <property type="entry name" value="ABC TRANSPORTER PERMEASE YTRF"/>
    <property type="match status" value="1"/>
</dbReference>
<comment type="subcellular location">
    <subcellularLocation>
        <location evidence="1">Cell inner membrane</location>
        <topology evidence="1">Multi-pass membrane protein</topology>
    </subcellularLocation>
</comment>
<evidence type="ECO:0000256" key="11">
    <source>
        <dbReference type="ARBA" id="ARBA00038076"/>
    </source>
</evidence>
<reference evidence="16 17" key="1">
    <citation type="submission" date="2015-11" db="EMBL/GenBank/DDBJ databases">
        <authorList>
            <person name="Sahl J."/>
            <person name="Wagner D."/>
            <person name="Keim P."/>
        </authorList>
    </citation>
    <scope>NUCLEOTIDE SEQUENCE [LARGE SCALE GENOMIC DNA]</scope>
    <source>
        <strain evidence="16 17">BDU18</strain>
    </source>
</reference>
<dbReference type="InterPro" id="IPR017871">
    <property type="entry name" value="ABC_transporter-like_CS"/>
</dbReference>
<evidence type="ECO:0000313" key="16">
    <source>
        <dbReference type="EMBL" id="KWZ39874.1"/>
    </source>
</evidence>
<sequence>MGEIVVELRDVTKVYATGGVEMRALDCVNLSIERGEFIAVMGSSGSGKSTLMNVLGCLDRPSGGRYVLEAVDTAGLSEPDLARIRSSRIGFVFQSFNLLARTSALENVALPLFYATTGPASRAERVARARQALRFVGLADRERNTSSQLSGGQQQRVAIARALIGNPSMLLADEPTGNLDTRTSHDIMSMLLALNREHGMTIVVVTHEQDIAAYMDRVVTMRDGKIVSDERRDTRSGVYAGKTAQAPPAGASGPQTAPYGRLRSGFATMTLSAAAVALWRNKMRSALTVLGVFIGVAALIAMVAVGKGANEAVRKQIESLGTNLLVVLPGATTATGVRAGSGSASTLTVDDARALRRDDTAVSSVSYLIRQIGQVEYSGQNWSTNIQGIAPGYLNTTGWHIAVGRALDESDERDAAMVALIGQTVYQQLFARGENPVGAKILVKGAPLRVVGLLAAKGQTAYGQDQDDVLIMPFSAAEQKVLGVAVPNQAQTSADPYFPPVANPYGSFPRLTGYVNQIYVQAASPTLVQTAIDQVTDTLRRRHHLRASENSDFAVRDLSQIAETAQGSSRIMALLLATVASISLLVGGIGIMNILLVSVTERTREIGLRMAIGARRLHVLLQFLVEAVFLSAMGSVGGIVFGIAASELITAIAHWPVLVSPAAVAGGFAFSTVVGIFFGYYPARKASRLNPIEALRYE</sequence>
<keyword evidence="9 14" id="KW-0472">Membrane</keyword>
<proteinExistence type="inferred from homology"/>
<evidence type="ECO:0000256" key="9">
    <source>
        <dbReference type="ARBA" id="ARBA00023136"/>
    </source>
</evidence>
<name>A0ABR5T8S0_9BURK</name>
<evidence type="ECO:0000256" key="3">
    <source>
        <dbReference type="ARBA" id="ARBA00022475"/>
    </source>
</evidence>
<gene>
    <name evidence="16" type="ORF">WS72_18580</name>
</gene>
<dbReference type="PANTHER" id="PTHR30572">
    <property type="entry name" value="MEMBRANE COMPONENT OF TRANSPORTER-RELATED"/>
    <property type="match status" value="1"/>
</dbReference>
<comment type="similarity">
    <text evidence="12">Belongs to the ABC transporter superfamily. Macrolide exporter (TC 3.A.1.122) family.</text>
</comment>
<feature type="transmembrane region" description="Helical" evidence="14">
    <location>
        <begin position="286"/>
        <end position="306"/>
    </location>
</feature>
<dbReference type="InterPro" id="IPR027417">
    <property type="entry name" value="P-loop_NTPase"/>
</dbReference>
<keyword evidence="17" id="KW-1185">Reference proteome</keyword>
<comment type="caution">
    <text evidence="16">The sequence shown here is derived from an EMBL/GenBank/DDBJ whole genome shotgun (WGS) entry which is preliminary data.</text>
</comment>
<evidence type="ECO:0000256" key="13">
    <source>
        <dbReference type="SAM" id="MobiDB-lite"/>
    </source>
</evidence>